<evidence type="ECO:0000256" key="5">
    <source>
        <dbReference type="SAM" id="Phobius"/>
    </source>
</evidence>
<dbReference type="Proteomes" id="UP000325315">
    <property type="component" value="Unassembled WGS sequence"/>
</dbReference>
<keyword evidence="2 5" id="KW-0812">Transmembrane</keyword>
<keyword evidence="3 5" id="KW-1133">Transmembrane helix</keyword>
<evidence type="ECO:0000256" key="3">
    <source>
        <dbReference type="ARBA" id="ARBA00022989"/>
    </source>
</evidence>
<organism evidence="7 8">
    <name type="scientific">Gossypium australe</name>
    <dbReference type="NCBI Taxonomy" id="47621"/>
    <lineage>
        <taxon>Eukaryota</taxon>
        <taxon>Viridiplantae</taxon>
        <taxon>Streptophyta</taxon>
        <taxon>Embryophyta</taxon>
        <taxon>Tracheophyta</taxon>
        <taxon>Spermatophyta</taxon>
        <taxon>Magnoliopsida</taxon>
        <taxon>eudicotyledons</taxon>
        <taxon>Gunneridae</taxon>
        <taxon>Pentapetalae</taxon>
        <taxon>rosids</taxon>
        <taxon>malvids</taxon>
        <taxon>Malvales</taxon>
        <taxon>Malvaceae</taxon>
        <taxon>Malvoideae</taxon>
        <taxon>Gossypium</taxon>
    </lineage>
</organism>
<evidence type="ECO:0000256" key="4">
    <source>
        <dbReference type="ARBA" id="ARBA00023136"/>
    </source>
</evidence>
<protein>
    <submittedName>
        <fullName evidence="7">Late embryogenesis abundant protein, LEA-14</fullName>
    </submittedName>
</protein>
<dbReference type="GO" id="GO:0098542">
    <property type="term" value="P:defense response to other organism"/>
    <property type="evidence" value="ECO:0007669"/>
    <property type="project" value="InterPro"/>
</dbReference>
<proteinExistence type="predicted"/>
<keyword evidence="8" id="KW-1185">Reference proteome</keyword>
<keyword evidence="4 5" id="KW-0472">Membrane</keyword>
<accession>A0A5B6WC28</accession>
<dbReference type="GO" id="GO:0009506">
    <property type="term" value="C:plasmodesma"/>
    <property type="evidence" value="ECO:0007669"/>
    <property type="project" value="TreeGrafter"/>
</dbReference>
<dbReference type="InterPro" id="IPR044839">
    <property type="entry name" value="NDR1-like"/>
</dbReference>
<gene>
    <name evidence="7" type="ORF">EPI10_019402</name>
</gene>
<feature type="transmembrane region" description="Helical" evidence="5">
    <location>
        <begin position="26"/>
        <end position="47"/>
    </location>
</feature>
<feature type="transmembrane region" description="Helical" evidence="5">
    <location>
        <begin position="214"/>
        <end position="236"/>
    </location>
</feature>
<dbReference type="InterPro" id="IPR004864">
    <property type="entry name" value="LEA_2"/>
</dbReference>
<dbReference type="PANTHER" id="PTHR31415">
    <property type="entry name" value="OS05G0367900 PROTEIN"/>
    <property type="match status" value="1"/>
</dbReference>
<dbReference type="Pfam" id="PF03168">
    <property type="entry name" value="LEA_2"/>
    <property type="match status" value="1"/>
</dbReference>
<evidence type="ECO:0000313" key="7">
    <source>
        <dbReference type="EMBL" id="KAA3478824.1"/>
    </source>
</evidence>
<comment type="caution">
    <text evidence="7">The sequence shown here is derived from an EMBL/GenBank/DDBJ whole genome shotgun (WGS) entry which is preliminary data.</text>
</comment>
<evidence type="ECO:0000259" key="6">
    <source>
        <dbReference type="Pfam" id="PF03168"/>
    </source>
</evidence>
<name>A0A5B6WC28_9ROSI</name>
<sequence length="393" mass="45369">MSVSTWKSVHHEMHVNCDVAVGSDGFYFWLLQVIGLLGILALCLWLAMRPRSPNYTIVNFSIPGANTSNESDHGSIQYELDIENPNQDSGIYYDDIFLMFYHGEDKVGSKTIPSFYQGKDKTRQVIDQVDVETRFWTVLCKAIMNATAELRVDLSTKIRYNTWGIKSKQHGINREGKIPIGKDGKISNKKKKVKLRHASKKWKQRTIMCETKNLCLWLVQLVYILGLLAFCLWLAVYPRSPVYTIIKFSVPLTNHNNGSSHGRIEYELDIKNPNRDSCISYDATFLTFYYGEDKVGNKTILRFYQGKNPKKSEFHRLSDQMDVETRLWTDLRKAIMNASAELRVDLSTKIVYYTWGIKSKQHGINREGKIHIGKDGMILKEVKLRHASKKWKL</sequence>
<dbReference type="EMBL" id="SMMG02000003">
    <property type="protein sequence ID" value="KAA3478824.1"/>
    <property type="molecule type" value="Genomic_DNA"/>
</dbReference>
<dbReference type="GO" id="GO:0005886">
    <property type="term" value="C:plasma membrane"/>
    <property type="evidence" value="ECO:0007669"/>
    <property type="project" value="TreeGrafter"/>
</dbReference>
<dbReference type="OrthoDB" id="1934762at2759"/>
<dbReference type="AlphaFoldDB" id="A0A5B6WC28"/>
<dbReference type="PANTHER" id="PTHR31415:SF89">
    <property type="entry name" value="PROTEIN NDR1-LIKE"/>
    <property type="match status" value="1"/>
</dbReference>
<evidence type="ECO:0000256" key="1">
    <source>
        <dbReference type="ARBA" id="ARBA00004167"/>
    </source>
</evidence>
<comment type="subcellular location">
    <subcellularLocation>
        <location evidence="1">Membrane</location>
        <topology evidence="1">Single-pass membrane protein</topology>
    </subcellularLocation>
</comment>
<evidence type="ECO:0000256" key="2">
    <source>
        <dbReference type="ARBA" id="ARBA00022692"/>
    </source>
</evidence>
<reference evidence="7" key="1">
    <citation type="submission" date="2019-08" db="EMBL/GenBank/DDBJ databases">
        <authorList>
            <person name="Liu F."/>
        </authorList>
    </citation>
    <scope>NUCLEOTIDE SEQUENCE [LARGE SCALE GENOMIC DNA]</scope>
    <source>
        <strain evidence="7">PA1801</strain>
        <tissue evidence="7">Leaf</tissue>
    </source>
</reference>
<evidence type="ECO:0000313" key="8">
    <source>
        <dbReference type="Proteomes" id="UP000325315"/>
    </source>
</evidence>
<feature type="domain" description="Late embryogenesis abundant protein LEA-2 subgroup" evidence="6">
    <location>
        <begin position="80"/>
        <end position="175"/>
    </location>
</feature>